<keyword evidence="2 3" id="KW-0663">Pyridoxal phosphate</keyword>
<keyword evidence="6" id="KW-1185">Reference proteome</keyword>
<proteinExistence type="inferred from homology"/>
<name>A0A8K0TT22_9PEZI</name>
<dbReference type="Pfam" id="PF01053">
    <property type="entry name" value="Cys_Met_Meta_PP"/>
    <property type="match status" value="1"/>
</dbReference>
<evidence type="ECO:0000256" key="1">
    <source>
        <dbReference type="ARBA" id="ARBA00001933"/>
    </source>
</evidence>
<gene>
    <name evidence="5" type="ORF">B0T11DRAFT_235729</name>
</gene>
<dbReference type="InterPro" id="IPR015422">
    <property type="entry name" value="PyrdxlP-dep_Trfase_small"/>
</dbReference>
<comment type="caution">
    <text evidence="5">The sequence shown here is derived from an EMBL/GenBank/DDBJ whole genome shotgun (WGS) entry which is preliminary data.</text>
</comment>
<evidence type="ECO:0000313" key="5">
    <source>
        <dbReference type="EMBL" id="KAH7376087.1"/>
    </source>
</evidence>
<dbReference type="InterPro" id="IPR015421">
    <property type="entry name" value="PyrdxlP-dep_Trfase_major"/>
</dbReference>
<evidence type="ECO:0000256" key="2">
    <source>
        <dbReference type="ARBA" id="ARBA00022898"/>
    </source>
</evidence>
<sequence length="578" mass="62237">MTVLKPEAELGHCIPPESNYAITTYVPGWDTAVAFREGDPAVLAKIVHIYPRFGPFRTVGELFRGIAGRIKIPEGHGLLAWTSPGAIPMIQAHAYNSHRKDPKLAPGELSFRVVDIGDTRLYAAVFPAPKTPGVIGGWQNPGIGPSIRLAEDLLAQIDTLNEVDCDPAGENPPPRTAGLPEGPSHDGLRQRITDLLHRAPIDPDKIRVTPEDVYLYQTGMASIYAAHNLILAHRPGTVLMLGSLFHSTFHWLVEQSPQGTKHFGAVDAAGLDILEAWLDDERSAGRQVSYALVEFPSNPLLASADLRRLKALAEKHGFIFIVDETVASFANVDVLPQSDIIVTSLTKSFSGYADVMGGSLVLNPLSPHYAALRPLWDRDFVNDLYVRDADVLLKNSDDYLSRTAVLNANAARMASHLSSLTRAHDPASPILRARYPSESPDRAVYESFLRRPTPELPAPGAGCLLNVDFTDVAAAKAFYDALSFYPGPHLGAHKTLSLCYTALVFGKDPAEAKNHRGYGVIEESVRISAGLEAGEDLVDTLDVAVRAAYEASAAKEKQEGMADGVAAAEAAVGSGLAA</sequence>
<dbReference type="PANTHER" id="PTHR42699">
    <property type="match status" value="1"/>
</dbReference>
<comment type="cofactor">
    <cofactor evidence="1 3">
        <name>pyridoxal 5'-phosphate</name>
        <dbReference type="ChEBI" id="CHEBI:597326"/>
    </cofactor>
</comment>
<dbReference type="Gene3D" id="3.90.1150.10">
    <property type="entry name" value="Aspartate Aminotransferase, domain 1"/>
    <property type="match status" value="1"/>
</dbReference>
<dbReference type="InterPro" id="IPR015424">
    <property type="entry name" value="PyrdxlP-dep_Trfase"/>
</dbReference>
<reference evidence="5" key="1">
    <citation type="journal article" date="2021" name="Nat. Commun.">
        <title>Genetic determinants of endophytism in the Arabidopsis root mycobiome.</title>
        <authorList>
            <person name="Mesny F."/>
            <person name="Miyauchi S."/>
            <person name="Thiergart T."/>
            <person name="Pickel B."/>
            <person name="Atanasova L."/>
            <person name="Karlsson M."/>
            <person name="Huettel B."/>
            <person name="Barry K.W."/>
            <person name="Haridas S."/>
            <person name="Chen C."/>
            <person name="Bauer D."/>
            <person name="Andreopoulos W."/>
            <person name="Pangilinan J."/>
            <person name="LaButti K."/>
            <person name="Riley R."/>
            <person name="Lipzen A."/>
            <person name="Clum A."/>
            <person name="Drula E."/>
            <person name="Henrissat B."/>
            <person name="Kohler A."/>
            <person name="Grigoriev I.V."/>
            <person name="Martin F.M."/>
            <person name="Hacquard S."/>
        </authorList>
    </citation>
    <scope>NUCLEOTIDE SEQUENCE</scope>
    <source>
        <strain evidence="5">MPI-CAGE-AT-0016</strain>
    </source>
</reference>
<dbReference type="SUPFAM" id="SSF53383">
    <property type="entry name" value="PLP-dependent transferases"/>
    <property type="match status" value="1"/>
</dbReference>
<comment type="similarity">
    <text evidence="3">Belongs to the trans-sulfuration enzymes family.</text>
</comment>
<dbReference type="GO" id="GO:0019346">
    <property type="term" value="P:transsulfuration"/>
    <property type="evidence" value="ECO:0007669"/>
    <property type="project" value="InterPro"/>
</dbReference>
<feature type="region of interest" description="Disordered" evidence="4">
    <location>
        <begin position="163"/>
        <end position="187"/>
    </location>
</feature>
<dbReference type="InterPro" id="IPR051750">
    <property type="entry name" value="Trans-sulfuration_enzymes"/>
</dbReference>
<evidence type="ECO:0000256" key="4">
    <source>
        <dbReference type="SAM" id="MobiDB-lite"/>
    </source>
</evidence>
<dbReference type="Proteomes" id="UP000813385">
    <property type="component" value="Unassembled WGS sequence"/>
</dbReference>
<organism evidence="5 6">
    <name type="scientific">Plectosphaerella cucumerina</name>
    <dbReference type="NCBI Taxonomy" id="40658"/>
    <lineage>
        <taxon>Eukaryota</taxon>
        <taxon>Fungi</taxon>
        <taxon>Dikarya</taxon>
        <taxon>Ascomycota</taxon>
        <taxon>Pezizomycotina</taxon>
        <taxon>Sordariomycetes</taxon>
        <taxon>Hypocreomycetidae</taxon>
        <taxon>Glomerellales</taxon>
        <taxon>Plectosphaerellaceae</taxon>
        <taxon>Plectosphaerella</taxon>
    </lineage>
</organism>
<evidence type="ECO:0000256" key="3">
    <source>
        <dbReference type="RuleBase" id="RU362118"/>
    </source>
</evidence>
<dbReference type="InterPro" id="IPR000277">
    <property type="entry name" value="Cys/Met-Metab_PyrdxlP-dep_enz"/>
</dbReference>
<dbReference type="Gene3D" id="3.40.640.10">
    <property type="entry name" value="Type I PLP-dependent aspartate aminotransferase-like (Major domain)"/>
    <property type="match status" value="1"/>
</dbReference>
<dbReference type="EMBL" id="JAGPXD010000001">
    <property type="protein sequence ID" value="KAH7376087.1"/>
    <property type="molecule type" value="Genomic_DNA"/>
</dbReference>
<accession>A0A8K0TT22</accession>
<dbReference type="GO" id="GO:0003962">
    <property type="term" value="F:cystathionine gamma-synthase activity"/>
    <property type="evidence" value="ECO:0007669"/>
    <property type="project" value="TreeGrafter"/>
</dbReference>
<dbReference type="GO" id="GO:0030170">
    <property type="term" value="F:pyridoxal phosphate binding"/>
    <property type="evidence" value="ECO:0007669"/>
    <property type="project" value="InterPro"/>
</dbReference>
<dbReference type="OrthoDB" id="10047078at2759"/>
<evidence type="ECO:0000313" key="6">
    <source>
        <dbReference type="Proteomes" id="UP000813385"/>
    </source>
</evidence>
<protein>
    <submittedName>
        <fullName evidence="5">Cystathionine gamma-synthase</fullName>
    </submittedName>
</protein>
<dbReference type="PANTHER" id="PTHR42699:SF1">
    <property type="entry name" value="CYSTATHIONINE GAMMA-SYNTHASE-RELATED"/>
    <property type="match status" value="1"/>
</dbReference>
<dbReference type="AlphaFoldDB" id="A0A8K0TT22"/>